<name>A0A0G0B5B6_9BACT</name>
<dbReference type="Proteomes" id="UP000033866">
    <property type="component" value="Unassembled WGS sequence"/>
</dbReference>
<gene>
    <name evidence="1" type="ORF">UR61_C0045G0002</name>
</gene>
<comment type="caution">
    <text evidence="1">The sequence shown here is derived from an EMBL/GenBank/DDBJ whole genome shotgun (WGS) entry which is preliminary data.</text>
</comment>
<dbReference type="EMBL" id="LBPV01000045">
    <property type="protein sequence ID" value="KKP64509.1"/>
    <property type="molecule type" value="Genomic_DNA"/>
</dbReference>
<accession>A0A0G0B5B6</accession>
<evidence type="ECO:0000313" key="1">
    <source>
        <dbReference type="EMBL" id="KKP64509.1"/>
    </source>
</evidence>
<dbReference type="AlphaFoldDB" id="A0A0G0B5B6"/>
<proteinExistence type="predicted"/>
<sequence length="105" mass="12522">MCKKFNISTNIKPVENSRLHFIQNIFKYLPPFFKITVSREYMNSVAIEKIMEKTREENVNIFIQLNCFSVLYGTNVFIENKYNKIATEKNSNKKRFKTNLRFLGL</sequence>
<reference evidence="1 2" key="1">
    <citation type="journal article" date="2015" name="Nature">
        <title>rRNA introns, odd ribosomes, and small enigmatic genomes across a large radiation of phyla.</title>
        <authorList>
            <person name="Brown C.T."/>
            <person name="Hug L.A."/>
            <person name="Thomas B.C."/>
            <person name="Sharon I."/>
            <person name="Castelle C.J."/>
            <person name="Singh A."/>
            <person name="Wilkins M.J."/>
            <person name="Williams K.H."/>
            <person name="Banfield J.F."/>
        </authorList>
    </citation>
    <scope>NUCLEOTIDE SEQUENCE [LARGE SCALE GENOMIC DNA]</scope>
</reference>
<protein>
    <submittedName>
        <fullName evidence="1">Uncharacterized protein</fullName>
    </submittedName>
</protein>
<organism evidence="1 2">
    <name type="scientific">candidate division WS6 bacterium GW2011_GWE1_34_7</name>
    <dbReference type="NCBI Taxonomy" id="1619093"/>
    <lineage>
        <taxon>Bacteria</taxon>
        <taxon>Candidatus Dojkabacteria</taxon>
    </lineage>
</organism>
<evidence type="ECO:0000313" key="2">
    <source>
        <dbReference type="Proteomes" id="UP000033866"/>
    </source>
</evidence>